<dbReference type="PANTHER" id="PTHR47655:SF2">
    <property type="entry name" value="QUINIC ACID UTILIZATION ACTIVATOR"/>
    <property type="match status" value="1"/>
</dbReference>
<dbReference type="Proteomes" id="UP000237481">
    <property type="component" value="Unassembled WGS sequence"/>
</dbReference>
<dbReference type="GO" id="GO:0045944">
    <property type="term" value="P:positive regulation of transcription by RNA polymerase II"/>
    <property type="evidence" value="ECO:0007669"/>
    <property type="project" value="TreeGrafter"/>
</dbReference>
<keyword evidence="6" id="KW-1185">Reference proteome</keyword>
<dbReference type="EMBL" id="PKSG01001047">
    <property type="protein sequence ID" value="POR31402.1"/>
    <property type="molecule type" value="Genomic_DNA"/>
</dbReference>
<feature type="domain" description="Zn(2)-C6 fungal-type" evidence="4">
    <location>
        <begin position="48"/>
        <end position="78"/>
    </location>
</feature>
<evidence type="ECO:0000256" key="3">
    <source>
        <dbReference type="SAM" id="MobiDB-lite"/>
    </source>
</evidence>
<dbReference type="InterPro" id="IPR036864">
    <property type="entry name" value="Zn2-C6_fun-type_DNA-bd_sf"/>
</dbReference>
<evidence type="ECO:0000256" key="2">
    <source>
        <dbReference type="ARBA" id="ARBA00023242"/>
    </source>
</evidence>
<reference evidence="5 6" key="1">
    <citation type="submission" date="2018-01" db="EMBL/GenBank/DDBJ databases">
        <title>Harnessing the power of phylogenomics to disentangle the directionality and signatures of interkingdom host jumping in the parasitic fungal genus Tolypocladium.</title>
        <authorList>
            <person name="Quandt C.A."/>
            <person name="Patterson W."/>
            <person name="Spatafora J.W."/>
        </authorList>
    </citation>
    <scope>NUCLEOTIDE SEQUENCE [LARGE SCALE GENOMIC DNA]</scope>
    <source>
        <strain evidence="5 6">NRBC 100945</strain>
    </source>
</reference>
<dbReference type="CDD" id="cd00067">
    <property type="entry name" value="GAL4"/>
    <property type="match status" value="1"/>
</dbReference>
<comment type="caution">
    <text evidence="5">The sequence shown here is derived from an EMBL/GenBank/DDBJ whole genome shotgun (WGS) entry which is preliminary data.</text>
</comment>
<keyword evidence="5" id="KW-0670">Pyruvate</keyword>
<evidence type="ECO:0000259" key="4">
    <source>
        <dbReference type="PROSITE" id="PS50048"/>
    </source>
</evidence>
<dbReference type="OrthoDB" id="2534600at2759"/>
<dbReference type="Gene3D" id="4.10.240.10">
    <property type="entry name" value="Zn(2)-C6 fungal-type DNA-binding domain"/>
    <property type="match status" value="1"/>
</dbReference>
<gene>
    <name evidence="5" type="ORF">TPAR_08393</name>
</gene>
<protein>
    <submittedName>
        <fullName evidence="5">4-hydroxyphenylpyruvate</fullName>
    </submittedName>
</protein>
<dbReference type="PROSITE" id="PS50048">
    <property type="entry name" value="ZN2_CY6_FUNGAL_2"/>
    <property type="match status" value="1"/>
</dbReference>
<evidence type="ECO:0000313" key="6">
    <source>
        <dbReference type="Proteomes" id="UP000237481"/>
    </source>
</evidence>
<keyword evidence="1" id="KW-0479">Metal-binding</keyword>
<organism evidence="5 6">
    <name type="scientific">Tolypocladium paradoxum</name>
    <dbReference type="NCBI Taxonomy" id="94208"/>
    <lineage>
        <taxon>Eukaryota</taxon>
        <taxon>Fungi</taxon>
        <taxon>Dikarya</taxon>
        <taxon>Ascomycota</taxon>
        <taxon>Pezizomycotina</taxon>
        <taxon>Sordariomycetes</taxon>
        <taxon>Hypocreomycetidae</taxon>
        <taxon>Hypocreales</taxon>
        <taxon>Ophiocordycipitaceae</taxon>
        <taxon>Tolypocladium</taxon>
    </lineage>
</organism>
<name>A0A2S4KMI4_9HYPO</name>
<dbReference type="InterPro" id="IPR007219">
    <property type="entry name" value="XnlR_reg_dom"/>
</dbReference>
<dbReference type="PROSITE" id="PS00463">
    <property type="entry name" value="ZN2_CY6_FUNGAL_1"/>
    <property type="match status" value="1"/>
</dbReference>
<dbReference type="SUPFAM" id="SSF57701">
    <property type="entry name" value="Zn2/Cys6 DNA-binding domain"/>
    <property type="match status" value="1"/>
</dbReference>
<dbReference type="InterPro" id="IPR001138">
    <property type="entry name" value="Zn2Cys6_DnaBD"/>
</dbReference>
<proteinExistence type="predicted"/>
<sequence>MERAKSPSLRSTPDLMAARRSKRARAEADRDDSDETAIARPRVRVTRACNECRKRKDRCDGQWPTCRSCLGAGRLCSYNPSKKRGLRTGYVRALETLLGLIFSTVEGSEQWLSDFLEEKGTRSTLYFKVTASLTGRDSVDSLLGAWRGSAISTQIEQLLSQSESVEDDEDGESTNTFDGRVVRALCLVTTGRGEQEAGHLNNLDGALEHPLSPINTDCTPPAPAASRSPKPATVSHADLQPVIDRVSAEAASPMASMTLCSCAKAALQPPGHTVPVKRNLGQLPPNWSRLLDHYFAHAHCWFPISQKHDLLRTSYLLANEGSGPEPPEALPRGDVAFLWAVLAYSSHETDGENTLHDQNLSGQGLSQAFYAKAMDLVADEHAGLELGHVRALLVLALLQVHRGKHLAAWLAVGRAVYAASSLNILPCKSRSTPAHHNEGTRRTLLGCFALDALMASQLGTRPYYQHSDIAAIGLLPTDGMEEWEPWCPSTQSDKASPNSHLRPRQAPGHILSTFNHFIELTGLLNDLLRLSQEGPQEDRLQALGTSLRNWKQRLPLQLACEVDAPPQILNLHLASNGVSEALRVEGLRLTGKDPDFGVTNTLSCLQPLIGLLEWRIQSQGVYSIPLAVEAYMSSFNQSLDLQVRLHGDSGVKEQFLGLQHSLSELARMRRDTRSSGASSKHDCQIPPAPSDAMMPGGFPFNTPESTRFDAYMASAAPMISGPPPLNQRTSIPLFGDPDLPPTTDTSMLQQAPQLNLGAATDNTAAPPYVAPDTNCGSRMDSIAIDVDEGLFDSLATLDSADW</sequence>
<dbReference type="GO" id="GO:0008270">
    <property type="term" value="F:zinc ion binding"/>
    <property type="evidence" value="ECO:0007669"/>
    <property type="project" value="InterPro"/>
</dbReference>
<evidence type="ECO:0000313" key="5">
    <source>
        <dbReference type="EMBL" id="POR31402.1"/>
    </source>
</evidence>
<dbReference type="Pfam" id="PF00172">
    <property type="entry name" value="Zn_clus"/>
    <property type="match status" value="1"/>
</dbReference>
<dbReference type="CDD" id="cd12148">
    <property type="entry name" value="fungal_TF_MHR"/>
    <property type="match status" value="1"/>
</dbReference>
<dbReference type="InterPro" id="IPR052783">
    <property type="entry name" value="Metabolic/Drug-Res_Regulator"/>
</dbReference>
<dbReference type="GO" id="GO:0000981">
    <property type="term" value="F:DNA-binding transcription factor activity, RNA polymerase II-specific"/>
    <property type="evidence" value="ECO:0007669"/>
    <property type="project" value="InterPro"/>
</dbReference>
<keyword evidence="2" id="KW-0539">Nucleus</keyword>
<dbReference type="Pfam" id="PF04082">
    <property type="entry name" value="Fungal_trans"/>
    <property type="match status" value="1"/>
</dbReference>
<dbReference type="GO" id="GO:0006351">
    <property type="term" value="P:DNA-templated transcription"/>
    <property type="evidence" value="ECO:0007669"/>
    <property type="project" value="InterPro"/>
</dbReference>
<dbReference type="PANTHER" id="PTHR47655">
    <property type="entry name" value="QUINIC ACID UTILIZATION ACTIVATOR"/>
    <property type="match status" value="1"/>
</dbReference>
<dbReference type="AlphaFoldDB" id="A0A2S4KMI4"/>
<dbReference type="GO" id="GO:0003677">
    <property type="term" value="F:DNA binding"/>
    <property type="evidence" value="ECO:0007669"/>
    <property type="project" value="InterPro"/>
</dbReference>
<accession>A0A2S4KMI4</accession>
<feature type="region of interest" description="Disordered" evidence="3">
    <location>
        <begin position="211"/>
        <end position="235"/>
    </location>
</feature>
<dbReference type="SMART" id="SM00066">
    <property type="entry name" value="GAL4"/>
    <property type="match status" value="1"/>
</dbReference>
<feature type="region of interest" description="Disordered" evidence="3">
    <location>
        <begin position="1"/>
        <end position="37"/>
    </location>
</feature>
<evidence type="ECO:0000256" key="1">
    <source>
        <dbReference type="ARBA" id="ARBA00022723"/>
    </source>
</evidence>